<proteinExistence type="predicted"/>
<accession>A0A6J4K604</accession>
<evidence type="ECO:0000256" key="1">
    <source>
        <dbReference type="SAM" id="MobiDB-lite"/>
    </source>
</evidence>
<sequence>MKLGWPFRRRRAEPERGTVNPPGEAERLLRRLDFSVVRRLDGLRQGEHRNLAYGFGMDLAELREYVPGDDVRALDWNVTARMDRPFVRRFHEDREVTAWLVLDLTPSTDFGSAVVTKRELLLDCAGTLARLLTAGGDRVGALLYTGSTPLRRRAPRQRGLWAGGTLGEPDRMPAEVVRAGSGRQHVLHLLHRTMAAVAKAHNVDARASGRGAQPTTGEFGGSETGAVRETPQQSDLAALLEQAFRTAHGRGLVVVISDFLDVQLGRTEAGQQEGWQRALAPLAQRHEVVGVWMCDRREMELPPVGVVTFQDAETGEQVVVDTSQPTLREAYARQARARAAAMEKLFALHAAALWMLPVDEPFVPALVRFLEQRRKTLVGARRLLGAVG</sequence>
<gene>
    <name evidence="3" type="ORF">AVDCRST_MAG77-5605</name>
</gene>
<feature type="domain" description="DUF58" evidence="2">
    <location>
        <begin position="61"/>
        <end position="148"/>
    </location>
</feature>
<dbReference type="AlphaFoldDB" id="A0A6J4K604"/>
<feature type="region of interest" description="Disordered" evidence="1">
    <location>
        <begin position="205"/>
        <end position="230"/>
    </location>
</feature>
<name>A0A6J4K604_9CHLR</name>
<feature type="domain" description="DUF58" evidence="2">
    <location>
        <begin position="178"/>
        <end position="339"/>
    </location>
</feature>
<evidence type="ECO:0000259" key="2">
    <source>
        <dbReference type="Pfam" id="PF01882"/>
    </source>
</evidence>
<protein>
    <recommendedName>
        <fullName evidence="2">DUF58 domain-containing protein</fullName>
    </recommendedName>
</protein>
<dbReference type="PANTHER" id="PTHR33608">
    <property type="entry name" value="BLL2464 PROTEIN"/>
    <property type="match status" value="1"/>
</dbReference>
<dbReference type="InterPro" id="IPR002881">
    <property type="entry name" value="DUF58"/>
</dbReference>
<dbReference type="PANTHER" id="PTHR33608:SF6">
    <property type="entry name" value="BLL2464 PROTEIN"/>
    <property type="match status" value="1"/>
</dbReference>
<organism evidence="3">
    <name type="scientific">uncultured Chloroflexota bacterium</name>
    <dbReference type="NCBI Taxonomy" id="166587"/>
    <lineage>
        <taxon>Bacteria</taxon>
        <taxon>Bacillati</taxon>
        <taxon>Chloroflexota</taxon>
        <taxon>environmental samples</taxon>
    </lineage>
</organism>
<reference evidence="3" key="1">
    <citation type="submission" date="2020-02" db="EMBL/GenBank/DDBJ databases">
        <authorList>
            <person name="Meier V. D."/>
        </authorList>
    </citation>
    <scope>NUCLEOTIDE SEQUENCE</scope>
    <source>
        <strain evidence="3">AVDCRST_MAG77</strain>
    </source>
</reference>
<dbReference type="EMBL" id="CADCTC010000272">
    <property type="protein sequence ID" value="CAA9296392.1"/>
    <property type="molecule type" value="Genomic_DNA"/>
</dbReference>
<dbReference type="Pfam" id="PF01882">
    <property type="entry name" value="DUF58"/>
    <property type="match status" value="2"/>
</dbReference>
<evidence type="ECO:0000313" key="3">
    <source>
        <dbReference type="EMBL" id="CAA9296392.1"/>
    </source>
</evidence>